<dbReference type="Proteomes" id="UP000245626">
    <property type="component" value="Unassembled WGS sequence"/>
</dbReference>
<evidence type="ECO:0000313" key="2">
    <source>
        <dbReference type="Proteomes" id="UP000245626"/>
    </source>
</evidence>
<name>A0ACD0NRX7_9BASI</name>
<protein>
    <submittedName>
        <fullName evidence="1">Het-C-domain-containing protein</fullName>
    </submittedName>
</protein>
<organism evidence="1 2">
    <name type="scientific">Violaceomyces palustris</name>
    <dbReference type="NCBI Taxonomy" id="1673888"/>
    <lineage>
        <taxon>Eukaryota</taxon>
        <taxon>Fungi</taxon>
        <taxon>Dikarya</taxon>
        <taxon>Basidiomycota</taxon>
        <taxon>Ustilaginomycotina</taxon>
        <taxon>Ustilaginomycetes</taxon>
        <taxon>Violaceomycetales</taxon>
        <taxon>Violaceomycetaceae</taxon>
        <taxon>Violaceomyces</taxon>
    </lineage>
</organism>
<dbReference type="EMBL" id="KZ820173">
    <property type="protein sequence ID" value="PWN48593.1"/>
    <property type="molecule type" value="Genomic_DNA"/>
</dbReference>
<reference evidence="1 2" key="1">
    <citation type="journal article" date="2018" name="Mol. Biol. Evol.">
        <title>Broad Genomic Sampling Reveals a Smut Pathogenic Ancestry of the Fungal Clade Ustilaginomycotina.</title>
        <authorList>
            <person name="Kijpornyongpan T."/>
            <person name="Mondo S.J."/>
            <person name="Barry K."/>
            <person name="Sandor L."/>
            <person name="Lee J."/>
            <person name="Lipzen A."/>
            <person name="Pangilinan J."/>
            <person name="LaButti K."/>
            <person name="Hainaut M."/>
            <person name="Henrissat B."/>
            <person name="Grigoriev I.V."/>
            <person name="Spatafora J.W."/>
            <person name="Aime M.C."/>
        </authorList>
    </citation>
    <scope>NUCLEOTIDE SEQUENCE [LARGE SCALE GENOMIC DNA]</scope>
    <source>
        <strain evidence="1 2">SA 807</strain>
    </source>
</reference>
<sequence length="890" mass="98416">MATRRNNSSTLVPLGLLPLLVILVVAFAATPASAFGSGVIAEVSNQHGRAFLHGDIESTLVDLVKTTASAGFISGLLSGGKKAGKKFTKDDADRVYFGNWLRDMSQAIDVSSLKLLPAQRIVNVVAVLGFLHFGYATREFEVTPERLTNYNTIEHIDNPTGYPDDQGSDPRVVANYDKLRGPLDPREVEIDERNGMKNYIATEGREWDTASRFIKDNLVRCIELGRSGRRGNQEDEWESLRLLGTALHTLEDFPAHSNFTEVCLNLLGYDRVFTHVGDNVRIRSPSGRQVSPIVTGSFGGADFMHSMLGTAQDKIAENGVQDLSSKFGENKNKDSTALRKILKLFLSKGDSEDDNKAKDDADGQIDRLDELKRRAQEMNPIDMSEEEVHNQIMEVLKIHDDIMRKISAMIERIPMLSELIDETSNTLQVFIYSTLEPIMAPILENVTKVLFEASAAVVDNHDQTIVFNDENASDPTHSMLAKDHFGNVLNACAGQLAQIILKHTVNAVVEAWDDDSIDPRRVAESAVQALHHPDFVERKTPVQEEMFRHVEAWINSHGSEKEEVLRRLEKDSVLSHRNNTNGLQGGTTVTNLDNKYQKYGAATQGLEGLVKPGGILADAPGADLVAGVLGGLKLNEEKMENKQSYQQQQSSYGQGGQSQGSKYGREEEAEQGGRYGGRREDDEYGGGRKNQYGREGDNEVEDGGNRYGGGGGGRHQSNQGSYGGHGRQEEADEERESGNRFGEGRGGRRHENENQYESSENRYGGGRRNDEEESRYGGERPPQQRFGGGGGGGYGRQEEDEDRFNGRGGGRRIEEDEDRFQGRGYGERREEEGDRFGGNQFGGSGRSRFDNAGGNEYGGNDEERRGDDYGYGGSGRRRGGDDDNGYERRY</sequence>
<proteinExistence type="predicted"/>
<keyword evidence="2" id="KW-1185">Reference proteome</keyword>
<evidence type="ECO:0000313" key="1">
    <source>
        <dbReference type="EMBL" id="PWN48593.1"/>
    </source>
</evidence>
<gene>
    <name evidence="1" type="ORF">IE53DRAFT_389184</name>
</gene>
<accession>A0ACD0NRX7</accession>